<dbReference type="Pfam" id="PF00628">
    <property type="entry name" value="PHD"/>
    <property type="match status" value="1"/>
</dbReference>
<evidence type="ECO:0000313" key="11">
    <source>
        <dbReference type="Proteomes" id="UP000516437"/>
    </source>
</evidence>
<keyword evidence="10" id="KW-0347">Helicase</keyword>
<dbReference type="GO" id="GO:0003714">
    <property type="term" value="F:transcription corepressor activity"/>
    <property type="evidence" value="ECO:0007669"/>
    <property type="project" value="InterPro"/>
</dbReference>
<dbReference type="CDD" id="cd04301">
    <property type="entry name" value="NAT_SF"/>
    <property type="match status" value="1"/>
</dbReference>
<proteinExistence type="predicted"/>
<dbReference type="SMART" id="SM00184">
    <property type="entry name" value="RING"/>
    <property type="match status" value="2"/>
</dbReference>
<dbReference type="Pfam" id="PF22970">
    <property type="entry name" value="DUF7028"/>
    <property type="match status" value="1"/>
</dbReference>
<evidence type="ECO:0000313" key="10">
    <source>
        <dbReference type="EMBL" id="KAB1203956.1"/>
    </source>
</evidence>
<accession>A0A6A1UV16</accession>
<evidence type="ECO:0000256" key="6">
    <source>
        <dbReference type="PROSITE-ProRule" id="PRU00146"/>
    </source>
</evidence>
<dbReference type="InterPro" id="IPR013083">
    <property type="entry name" value="Znf_RING/FYVE/PHD"/>
</dbReference>
<evidence type="ECO:0000259" key="8">
    <source>
        <dbReference type="PROSITE" id="PS50016"/>
    </source>
</evidence>
<dbReference type="PANTHER" id="PTHR46309:SF15">
    <property type="entry name" value="PHD-FINGER PROTEIN"/>
    <property type="match status" value="1"/>
</dbReference>
<keyword evidence="4" id="KW-0862">Zinc</keyword>
<dbReference type="InterPro" id="IPR001841">
    <property type="entry name" value="Znf_RING"/>
</dbReference>
<keyword evidence="10" id="KW-0378">Hydrolase</keyword>
<dbReference type="PROSITE" id="PS51186">
    <property type="entry name" value="GNAT"/>
    <property type="match status" value="1"/>
</dbReference>
<evidence type="ECO:0000256" key="2">
    <source>
        <dbReference type="ARBA" id="ARBA00022723"/>
    </source>
</evidence>
<dbReference type="GO" id="GO:0003677">
    <property type="term" value="F:DNA binding"/>
    <property type="evidence" value="ECO:0007669"/>
    <property type="project" value="UniProtKB-KW"/>
</dbReference>
<dbReference type="SMART" id="SM00249">
    <property type="entry name" value="PHD"/>
    <property type="match status" value="2"/>
</dbReference>
<evidence type="ECO:0000256" key="1">
    <source>
        <dbReference type="ARBA" id="ARBA00004123"/>
    </source>
</evidence>
<dbReference type="GO" id="GO:0008270">
    <property type="term" value="F:zinc ion binding"/>
    <property type="evidence" value="ECO:0007669"/>
    <property type="project" value="UniProtKB-KW"/>
</dbReference>
<organism evidence="10 11">
    <name type="scientific">Morella rubra</name>
    <name type="common">Chinese bayberry</name>
    <dbReference type="NCBI Taxonomy" id="262757"/>
    <lineage>
        <taxon>Eukaryota</taxon>
        <taxon>Viridiplantae</taxon>
        <taxon>Streptophyta</taxon>
        <taxon>Embryophyta</taxon>
        <taxon>Tracheophyta</taxon>
        <taxon>Spermatophyta</taxon>
        <taxon>Magnoliopsida</taxon>
        <taxon>eudicotyledons</taxon>
        <taxon>Gunneridae</taxon>
        <taxon>Pentapetalae</taxon>
        <taxon>rosids</taxon>
        <taxon>fabids</taxon>
        <taxon>Fagales</taxon>
        <taxon>Myricaceae</taxon>
        <taxon>Morella</taxon>
    </lineage>
</organism>
<dbReference type="InterPro" id="IPR019787">
    <property type="entry name" value="Znf_PHD-finger"/>
</dbReference>
<feature type="compositionally biased region" description="Polar residues" evidence="7">
    <location>
        <begin position="207"/>
        <end position="217"/>
    </location>
</feature>
<evidence type="ECO:0000259" key="9">
    <source>
        <dbReference type="PROSITE" id="PS51186"/>
    </source>
</evidence>
<dbReference type="SUPFAM" id="SSF55729">
    <property type="entry name" value="Acyl-CoA N-acyltransferases (Nat)"/>
    <property type="match status" value="1"/>
</dbReference>
<comment type="caution">
    <text evidence="10">The sequence shown here is derived from an EMBL/GenBank/DDBJ whole genome shotgun (WGS) entry which is preliminary data.</text>
</comment>
<feature type="region of interest" description="Disordered" evidence="7">
    <location>
        <begin position="198"/>
        <end position="219"/>
    </location>
</feature>
<dbReference type="AlphaFoldDB" id="A0A6A1UV16"/>
<keyword evidence="5" id="KW-0539">Nucleus</keyword>
<dbReference type="Gene3D" id="3.40.630.30">
    <property type="match status" value="1"/>
</dbReference>
<dbReference type="PANTHER" id="PTHR46309">
    <property type="entry name" value="PHD FINGER PROTEIN 12"/>
    <property type="match status" value="1"/>
</dbReference>
<feature type="domain" description="PHD-type" evidence="8">
    <location>
        <begin position="337"/>
        <end position="382"/>
    </location>
</feature>
<dbReference type="Gene3D" id="3.30.40.10">
    <property type="entry name" value="Zinc/RING finger domain, C3HC4 (zinc finger)"/>
    <property type="match status" value="2"/>
</dbReference>
<dbReference type="InterPro" id="IPR054292">
    <property type="entry name" value="DUF7028"/>
</dbReference>
<dbReference type="GO" id="GO:0004386">
    <property type="term" value="F:helicase activity"/>
    <property type="evidence" value="ECO:0007669"/>
    <property type="project" value="UniProtKB-KW"/>
</dbReference>
<dbReference type="GO" id="GO:0016747">
    <property type="term" value="F:acyltransferase activity, transferring groups other than amino-acyl groups"/>
    <property type="evidence" value="ECO:0007669"/>
    <property type="project" value="InterPro"/>
</dbReference>
<dbReference type="GO" id="GO:0006357">
    <property type="term" value="P:regulation of transcription by RNA polymerase II"/>
    <property type="evidence" value="ECO:0007669"/>
    <property type="project" value="TreeGrafter"/>
</dbReference>
<dbReference type="SUPFAM" id="SSF57903">
    <property type="entry name" value="FYVE/PHD zinc finger"/>
    <property type="match status" value="1"/>
</dbReference>
<dbReference type="InterPro" id="IPR001965">
    <property type="entry name" value="Znf_PHD"/>
</dbReference>
<comment type="subcellular location">
    <subcellularLocation>
        <location evidence="1">Nucleus</location>
    </subcellularLocation>
</comment>
<dbReference type="InterPro" id="IPR011011">
    <property type="entry name" value="Znf_FYVE_PHD"/>
</dbReference>
<name>A0A6A1UV16_9ROSI</name>
<dbReference type="Pfam" id="PF23209">
    <property type="entry name" value="IDM1_C"/>
    <property type="match status" value="1"/>
</dbReference>
<keyword evidence="10" id="KW-0547">Nucleotide-binding</keyword>
<dbReference type="GO" id="GO:0005634">
    <property type="term" value="C:nucleus"/>
    <property type="evidence" value="ECO:0007669"/>
    <property type="project" value="UniProtKB-SubCell"/>
</dbReference>
<keyword evidence="2" id="KW-0479">Metal-binding</keyword>
<dbReference type="OrthoDB" id="1903104at2759"/>
<evidence type="ECO:0000256" key="5">
    <source>
        <dbReference type="ARBA" id="ARBA00023242"/>
    </source>
</evidence>
<reference evidence="10 11" key="1">
    <citation type="journal article" date="2019" name="Plant Biotechnol. J.">
        <title>The red bayberry genome and genetic basis of sex determination.</title>
        <authorList>
            <person name="Jia H.M."/>
            <person name="Jia H.J."/>
            <person name="Cai Q.L."/>
            <person name="Wang Y."/>
            <person name="Zhao H.B."/>
            <person name="Yang W.F."/>
            <person name="Wang G.Y."/>
            <person name="Li Y.H."/>
            <person name="Zhan D.L."/>
            <person name="Shen Y.T."/>
            <person name="Niu Q.F."/>
            <person name="Chang L."/>
            <person name="Qiu J."/>
            <person name="Zhao L."/>
            <person name="Xie H.B."/>
            <person name="Fu W.Y."/>
            <person name="Jin J."/>
            <person name="Li X.W."/>
            <person name="Jiao Y."/>
            <person name="Zhou C.C."/>
            <person name="Tu T."/>
            <person name="Chai C.Y."/>
            <person name="Gao J.L."/>
            <person name="Fan L.J."/>
            <person name="van de Weg E."/>
            <person name="Wang J.Y."/>
            <person name="Gao Z.S."/>
        </authorList>
    </citation>
    <scope>NUCLEOTIDE SEQUENCE [LARGE SCALE GENOMIC DNA]</scope>
    <source>
        <tissue evidence="10">Leaves</tissue>
    </source>
</reference>
<evidence type="ECO:0000256" key="4">
    <source>
        <dbReference type="ARBA" id="ARBA00022833"/>
    </source>
</evidence>
<dbReference type="EMBL" id="RXIC02000026">
    <property type="protein sequence ID" value="KAB1203956.1"/>
    <property type="molecule type" value="Genomic_DNA"/>
</dbReference>
<dbReference type="InterPro" id="IPR032308">
    <property type="entry name" value="TDBD"/>
</dbReference>
<gene>
    <name evidence="10" type="ORF">CJ030_MR8G001950</name>
</gene>
<dbReference type="Pfam" id="PF16135">
    <property type="entry name" value="TDBD"/>
    <property type="match status" value="1"/>
</dbReference>
<protein>
    <submittedName>
        <fullName evidence="10">Chromodomain-helicase-DNA-binding protein 4</fullName>
    </submittedName>
</protein>
<dbReference type="Proteomes" id="UP000516437">
    <property type="component" value="Chromosome 8"/>
</dbReference>
<dbReference type="InterPro" id="IPR056511">
    <property type="entry name" value="IDM1_C"/>
</dbReference>
<keyword evidence="10" id="KW-0067">ATP-binding</keyword>
<evidence type="ECO:0000256" key="3">
    <source>
        <dbReference type="ARBA" id="ARBA00022771"/>
    </source>
</evidence>
<feature type="domain" description="N-acetyltransferase" evidence="9">
    <location>
        <begin position="475"/>
        <end position="637"/>
    </location>
</feature>
<dbReference type="InterPro" id="IPR016181">
    <property type="entry name" value="Acyl_CoA_acyltransferase"/>
</dbReference>
<evidence type="ECO:0000256" key="7">
    <source>
        <dbReference type="SAM" id="MobiDB-lite"/>
    </source>
</evidence>
<dbReference type="PROSITE" id="PS50016">
    <property type="entry name" value="ZF_PHD_2"/>
    <property type="match status" value="1"/>
</dbReference>
<keyword evidence="11" id="KW-1185">Reference proteome</keyword>
<dbReference type="InterPro" id="IPR042163">
    <property type="entry name" value="PHF12"/>
</dbReference>
<sequence>MGRTPTGVSHPTLGRLLVDPEYCPQAVVDWYMLGAERGYKCSSEWPNVKENARKHLAAMGWVFWYAQKGERRELRYTAPNGRCFYSLRTACKACIDQGAVSGSVVPNSVPKAECVASISVSESRGVASSSVCESVASNSVSLAENVASSSVCERFASVSVSQYFPCYREPTGFINLVDEVKDVKNDFASYPESERGKILKDTKKATEQSSDSRSNKALGSRKRARIGLISSSSNHKYGILSRLIDTHTVLPNTRVHYRGRNGRAPTKKGQITRDGIRCDCCSEVLTLSGFEVHAGSSNRRPAANIILEDGRSLQDCQRQAIDCNQNKSFATKLQDNDVICSVCRYGGELVLCDRCPSSFHISCIGLKDVPNGDWFCPSCTCGICGQSRFQEKIEHSMDDGSITCKQCEHRFHIGCLKSKELVDKENWFCGRKCEYMSLDLCKLLGKSVQVGDNNLTWTLLKSPTSESCNLDAADNDNLAANHRRLSAGLNLMHECFEPVKEPHTNGDLVEDVIFSRGSELNRSNFRGFYTVLLERNDEVIGVATVRIFGEKVAEVPLVCTKFQYRGCGMCRILMDELEKQLMALGVERLVLPAAPTVLKTWTTSFGFSEMTDFERSQFIDYTFLDFQDAIMCQKLLRKNPKAENVNRGLDTSAVNNHVRFNSECLDEAAGFGHASKANSTDYSVRYKRKKISSCESQITEDSECHKGRKISAWESQVQFDYATRRYLASTSSKGSATLKIVS</sequence>
<keyword evidence="3 6" id="KW-0863">Zinc-finger</keyword>
<dbReference type="InterPro" id="IPR000182">
    <property type="entry name" value="GNAT_dom"/>
</dbReference>
<keyword evidence="10" id="KW-0238">DNA-binding</keyword>